<keyword evidence="2 4" id="KW-0238">DNA-binding</keyword>
<evidence type="ECO:0000313" key="7">
    <source>
        <dbReference type="Proteomes" id="UP001602245"/>
    </source>
</evidence>
<dbReference type="PROSITE" id="PS50977">
    <property type="entry name" value="HTH_TETR_2"/>
    <property type="match status" value="1"/>
</dbReference>
<name>A0ABW6WIB4_9ACTN</name>
<keyword evidence="3" id="KW-0804">Transcription</keyword>
<evidence type="ECO:0000256" key="3">
    <source>
        <dbReference type="ARBA" id="ARBA00023163"/>
    </source>
</evidence>
<dbReference type="RefSeq" id="WP_020516950.1">
    <property type="nucleotide sequence ID" value="NZ_JBIAZU010000005.1"/>
</dbReference>
<reference evidence="6 7" key="1">
    <citation type="submission" date="2024-10" db="EMBL/GenBank/DDBJ databases">
        <title>The Natural Products Discovery Center: Release of the First 8490 Sequenced Strains for Exploring Actinobacteria Biosynthetic Diversity.</title>
        <authorList>
            <person name="Kalkreuter E."/>
            <person name="Kautsar S.A."/>
            <person name="Yang D."/>
            <person name="Bader C.D."/>
            <person name="Teijaro C.N."/>
            <person name="Fluegel L."/>
            <person name="Davis C.M."/>
            <person name="Simpson J.R."/>
            <person name="Lauterbach L."/>
            <person name="Steele A.D."/>
            <person name="Gui C."/>
            <person name="Meng S."/>
            <person name="Li G."/>
            <person name="Viehrig K."/>
            <person name="Ye F."/>
            <person name="Su P."/>
            <person name="Kiefer A.F."/>
            <person name="Nichols A."/>
            <person name="Cepeda A.J."/>
            <person name="Yan W."/>
            <person name="Fan B."/>
            <person name="Jiang Y."/>
            <person name="Adhikari A."/>
            <person name="Zheng C.-J."/>
            <person name="Schuster L."/>
            <person name="Cowan T.M."/>
            <person name="Smanski M.J."/>
            <person name="Chevrette M.G."/>
            <person name="De Carvalho L.P.S."/>
            <person name="Shen B."/>
        </authorList>
    </citation>
    <scope>NUCLEOTIDE SEQUENCE [LARGE SCALE GENOMIC DNA]</scope>
    <source>
        <strain evidence="6 7">NPDC000087</strain>
    </source>
</reference>
<feature type="DNA-binding region" description="H-T-H motif" evidence="4">
    <location>
        <begin position="40"/>
        <end position="59"/>
    </location>
</feature>
<comment type="caution">
    <text evidence="6">The sequence shown here is derived from an EMBL/GenBank/DDBJ whole genome shotgun (WGS) entry which is preliminary data.</text>
</comment>
<organism evidence="6 7">
    <name type="scientific">Paractinoplanes globisporus</name>
    <dbReference type="NCBI Taxonomy" id="113565"/>
    <lineage>
        <taxon>Bacteria</taxon>
        <taxon>Bacillati</taxon>
        <taxon>Actinomycetota</taxon>
        <taxon>Actinomycetes</taxon>
        <taxon>Micromonosporales</taxon>
        <taxon>Micromonosporaceae</taxon>
        <taxon>Paractinoplanes</taxon>
    </lineage>
</organism>
<feature type="domain" description="HTH tetR-type" evidence="5">
    <location>
        <begin position="17"/>
        <end position="77"/>
    </location>
</feature>
<dbReference type="Gene3D" id="1.10.357.10">
    <property type="entry name" value="Tetracycline Repressor, domain 2"/>
    <property type="match status" value="1"/>
</dbReference>
<proteinExistence type="predicted"/>
<keyword evidence="7" id="KW-1185">Reference proteome</keyword>
<dbReference type="PANTHER" id="PTHR30055:SF234">
    <property type="entry name" value="HTH-TYPE TRANSCRIPTIONAL REGULATOR BETI"/>
    <property type="match status" value="1"/>
</dbReference>
<evidence type="ECO:0000256" key="1">
    <source>
        <dbReference type="ARBA" id="ARBA00023015"/>
    </source>
</evidence>
<evidence type="ECO:0000313" key="6">
    <source>
        <dbReference type="EMBL" id="MFF5293038.1"/>
    </source>
</evidence>
<accession>A0ABW6WIB4</accession>
<dbReference type="Pfam" id="PF00440">
    <property type="entry name" value="TetR_N"/>
    <property type="match status" value="1"/>
</dbReference>
<dbReference type="PANTHER" id="PTHR30055">
    <property type="entry name" value="HTH-TYPE TRANSCRIPTIONAL REGULATOR RUTR"/>
    <property type="match status" value="1"/>
</dbReference>
<evidence type="ECO:0000256" key="2">
    <source>
        <dbReference type="ARBA" id="ARBA00023125"/>
    </source>
</evidence>
<protein>
    <submittedName>
        <fullName evidence="6">TetR/AcrR family transcriptional regulator</fullName>
    </submittedName>
</protein>
<sequence length="210" mass="23020">MSTARRYSSEVRAEQRRATRQRVLEAARALLLRRGYTGTTVDAIAHRAGVSVQTVYNTVGGKAAVLKAVYDTALAGDDEPVPIMERPTVAAMREATDARRFLALYARLGREMYARVGALLPILLEPAARDFADTIEGERLKGTAMIAAILDERFTLRPGLSAADAADVLWTLTAPELQVRLVHRRGWSLQRYEAWLATTMANALLPGAPT</sequence>
<keyword evidence="1" id="KW-0805">Transcription regulation</keyword>
<dbReference type="InterPro" id="IPR009057">
    <property type="entry name" value="Homeodomain-like_sf"/>
</dbReference>
<dbReference type="InterPro" id="IPR001647">
    <property type="entry name" value="HTH_TetR"/>
</dbReference>
<dbReference type="EMBL" id="JBIAZU010000005">
    <property type="protein sequence ID" value="MFF5293038.1"/>
    <property type="molecule type" value="Genomic_DNA"/>
</dbReference>
<dbReference type="SUPFAM" id="SSF46689">
    <property type="entry name" value="Homeodomain-like"/>
    <property type="match status" value="1"/>
</dbReference>
<evidence type="ECO:0000259" key="5">
    <source>
        <dbReference type="PROSITE" id="PS50977"/>
    </source>
</evidence>
<dbReference type="Proteomes" id="UP001602245">
    <property type="component" value="Unassembled WGS sequence"/>
</dbReference>
<gene>
    <name evidence="6" type="ORF">ACFY35_26665</name>
</gene>
<dbReference type="InterPro" id="IPR050109">
    <property type="entry name" value="HTH-type_TetR-like_transc_reg"/>
</dbReference>
<dbReference type="PRINTS" id="PR00455">
    <property type="entry name" value="HTHTETR"/>
</dbReference>
<evidence type="ECO:0000256" key="4">
    <source>
        <dbReference type="PROSITE-ProRule" id="PRU00335"/>
    </source>
</evidence>